<keyword evidence="7 10" id="KW-0539">Nucleus</keyword>
<dbReference type="AlphaFoldDB" id="A0A3P8V3Z3"/>
<sequence>MSDTDTKPTNQGGKDKKDDEYIMLKVLGQDSSEIHFKVKMTTHLKKLKQSYSQRQGVPMCTLRFLFEGQRIADDQTPKELGMEDDDAIEVYQEQTGGFWID</sequence>
<dbReference type="GO" id="GO:0043009">
    <property type="term" value="P:chordate embryonic development"/>
    <property type="evidence" value="ECO:0007669"/>
    <property type="project" value="Ensembl"/>
</dbReference>
<name>A0A3P8V3Z3_CYNSE</name>
<reference evidence="12" key="2">
    <citation type="submission" date="2025-08" db="UniProtKB">
        <authorList>
            <consortium name="Ensembl"/>
        </authorList>
    </citation>
    <scope>IDENTIFICATION</scope>
</reference>
<evidence type="ECO:0000256" key="2">
    <source>
        <dbReference type="ARBA" id="ARBA00004322"/>
    </source>
</evidence>
<dbReference type="CTD" id="7341"/>
<dbReference type="PROSITE" id="PS50053">
    <property type="entry name" value="UBIQUITIN_2"/>
    <property type="match status" value="1"/>
</dbReference>
<dbReference type="Proteomes" id="UP000265120">
    <property type="component" value="Chromosome 14"/>
</dbReference>
<evidence type="ECO:0000256" key="8">
    <source>
        <dbReference type="ARBA" id="ARBA00058273"/>
    </source>
</evidence>
<dbReference type="GO" id="GO:0060216">
    <property type="term" value="P:definitive hemopoiesis"/>
    <property type="evidence" value="ECO:0007669"/>
    <property type="project" value="Ensembl"/>
</dbReference>
<dbReference type="OMA" id="DQSHAAR"/>
<protein>
    <recommendedName>
        <fullName evidence="10">Small ubiquitin-related modifier</fullName>
        <shortName evidence="10">SUMO</shortName>
    </recommendedName>
</protein>
<dbReference type="GO" id="GO:0031965">
    <property type="term" value="C:nuclear membrane"/>
    <property type="evidence" value="ECO:0007669"/>
    <property type="project" value="UniProtKB-SubCell"/>
</dbReference>
<comment type="function">
    <text evidence="8">Ubiquitin-like protein that can be covalently attached to proteins as a monomer or a lysine-linked polymer. Covalent attachment via an isopeptide bond to its substrates requires prior activation by the E1 complex sae1-sae2 and linkage to the E2 enzyme ube2i. This post-translational modification on lysine residues of proteins plays a crucial role in a number of cellular processes such as nuclear transport, DNA replication and repair, mitosis and signal transduction. Polymeric sumo1 chains are also susceptible to polyubiquitination which functions as a signal for proteasomal degradation of modified proteins.</text>
</comment>
<dbReference type="PANTHER" id="PTHR10562">
    <property type="entry name" value="SMALL UBIQUITIN-RELATED MODIFIER"/>
    <property type="match status" value="1"/>
</dbReference>
<dbReference type="OrthoDB" id="442921at2759"/>
<evidence type="ECO:0000256" key="1">
    <source>
        <dbReference type="ARBA" id="ARBA00004126"/>
    </source>
</evidence>
<dbReference type="InParanoid" id="A0A3P8V3Z3"/>
<evidence type="ECO:0000256" key="6">
    <source>
        <dbReference type="ARBA" id="ARBA00022786"/>
    </source>
</evidence>
<dbReference type="CDD" id="cd16114">
    <property type="entry name" value="Ubl_SUMO1"/>
    <property type="match status" value="1"/>
</dbReference>
<dbReference type="Pfam" id="PF11976">
    <property type="entry name" value="Rad60-SLD"/>
    <property type="match status" value="1"/>
</dbReference>
<evidence type="ECO:0000313" key="13">
    <source>
        <dbReference type="Proteomes" id="UP000265120"/>
    </source>
</evidence>
<dbReference type="Gene3D" id="3.10.20.90">
    <property type="entry name" value="Phosphatidylinositol 3-kinase Catalytic Subunit, Chain A, domain 1"/>
    <property type="match status" value="1"/>
</dbReference>
<evidence type="ECO:0000256" key="9">
    <source>
        <dbReference type="ARBA" id="ARBA00063529"/>
    </source>
</evidence>
<comment type="subcellular location">
    <subcellularLocation>
        <location evidence="1">Nucleus membrane</location>
    </subcellularLocation>
    <subcellularLocation>
        <location evidence="3">Nucleus speckle</location>
    </subcellularLocation>
    <subcellularLocation>
        <location evidence="2">Nucleus</location>
        <location evidence="2">PML body</location>
    </subcellularLocation>
</comment>
<keyword evidence="6 10" id="KW-0833">Ubl conjugation pathway</keyword>
<dbReference type="GO" id="GO:0016605">
    <property type="term" value="C:PML body"/>
    <property type="evidence" value="ECO:0007669"/>
    <property type="project" value="UniProtKB-SubCell"/>
</dbReference>
<evidence type="ECO:0000313" key="12">
    <source>
        <dbReference type="Ensembl" id="ENSCSEP00000008829.1"/>
    </source>
</evidence>
<keyword evidence="13" id="KW-1185">Reference proteome</keyword>
<dbReference type="GO" id="GO:0016607">
    <property type="term" value="C:nuclear speck"/>
    <property type="evidence" value="ECO:0007669"/>
    <property type="project" value="UniProtKB-SubCell"/>
</dbReference>
<keyword evidence="5" id="KW-1017">Isopeptide bond</keyword>
<evidence type="ECO:0000256" key="7">
    <source>
        <dbReference type="ARBA" id="ARBA00023242"/>
    </source>
</evidence>
<dbReference type="SUPFAM" id="SSF54236">
    <property type="entry name" value="Ubiquitin-like"/>
    <property type="match status" value="1"/>
</dbReference>
<evidence type="ECO:0000256" key="4">
    <source>
        <dbReference type="ARBA" id="ARBA00009185"/>
    </source>
</evidence>
<evidence type="ECO:0000259" key="11">
    <source>
        <dbReference type="PROSITE" id="PS50053"/>
    </source>
</evidence>
<dbReference type="InterPro" id="IPR046332">
    <property type="entry name" value="SUMO1_Ubl"/>
</dbReference>
<dbReference type="KEGG" id="csem:103389507"/>
<dbReference type="STRING" id="244447.ENSCSEP00000008829"/>
<comment type="similarity">
    <text evidence="4 10">Belongs to the ubiquitin family. SUMO subfamily.</text>
</comment>
<dbReference type="GeneID" id="103389507"/>
<evidence type="ECO:0000256" key="5">
    <source>
        <dbReference type="ARBA" id="ARBA00022499"/>
    </source>
</evidence>
<dbReference type="InterPro" id="IPR022617">
    <property type="entry name" value="Rad60/SUMO-like_dom"/>
</dbReference>
<organism evidence="12 13">
    <name type="scientific">Cynoglossus semilaevis</name>
    <name type="common">Tongue sole</name>
    <dbReference type="NCBI Taxonomy" id="244447"/>
    <lineage>
        <taxon>Eukaryota</taxon>
        <taxon>Metazoa</taxon>
        <taxon>Chordata</taxon>
        <taxon>Craniata</taxon>
        <taxon>Vertebrata</taxon>
        <taxon>Euteleostomi</taxon>
        <taxon>Actinopterygii</taxon>
        <taxon>Neopterygii</taxon>
        <taxon>Teleostei</taxon>
        <taxon>Neoteleostei</taxon>
        <taxon>Acanthomorphata</taxon>
        <taxon>Carangaria</taxon>
        <taxon>Pleuronectiformes</taxon>
        <taxon>Pleuronectoidei</taxon>
        <taxon>Cynoglossidae</taxon>
        <taxon>Cynoglossinae</taxon>
        <taxon>Cynoglossus</taxon>
    </lineage>
</organism>
<evidence type="ECO:0000256" key="10">
    <source>
        <dbReference type="RuleBase" id="RU361190"/>
    </source>
</evidence>
<dbReference type="InterPro" id="IPR029071">
    <property type="entry name" value="Ubiquitin-like_domsf"/>
</dbReference>
<proteinExistence type="inferred from homology"/>
<dbReference type="GeneTree" id="ENSGT00940000154319"/>
<dbReference type="SMART" id="SM00213">
    <property type="entry name" value="UBQ"/>
    <property type="match status" value="1"/>
</dbReference>
<evidence type="ECO:0000256" key="3">
    <source>
        <dbReference type="ARBA" id="ARBA00004324"/>
    </source>
</evidence>
<reference evidence="12 13" key="1">
    <citation type="journal article" date="2014" name="Nat. Genet.">
        <title>Whole-genome sequence of a flatfish provides insights into ZW sex chromosome evolution and adaptation to a benthic lifestyle.</title>
        <authorList>
            <person name="Chen S."/>
            <person name="Zhang G."/>
            <person name="Shao C."/>
            <person name="Huang Q."/>
            <person name="Liu G."/>
            <person name="Zhang P."/>
            <person name="Song W."/>
            <person name="An N."/>
            <person name="Chalopin D."/>
            <person name="Volff J.N."/>
            <person name="Hong Y."/>
            <person name="Li Q."/>
            <person name="Sha Z."/>
            <person name="Zhou H."/>
            <person name="Xie M."/>
            <person name="Yu Q."/>
            <person name="Liu Y."/>
            <person name="Xiang H."/>
            <person name="Wang N."/>
            <person name="Wu K."/>
            <person name="Yang C."/>
            <person name="Zhou Q."/>
            <person name="Liao X."/>
            <person name="Yang L."/>
            <person name="Hu Q."/>
            <person name="Zhang J."/>
            <person name="Meng L."/>
            <person name="Jin L."/>
            <person name="Tian Y."/>
            <person name="Lian J."/>
            <person name="Yang J."/>
            <person name="Miao G."/>
            <person name="Liu S."/>
            <person name="Liang Z."/>
            <person name="Yan F."/>
            <person name="Li Y."/>
            <person name="Sun B."/>
            <person name="Zhang H."/>
            <person name="Zhang J."/>
            <person name="Zhu Y."/>
            <person name="Du M."/>
            <person name="Zhao Y."/>
            <person name="Schartl M."/>
            <person name="Tang Q."/>
            <person name="Wang J."/>
        </authorList>
    </citation>
    <scope>NUCLEOTIDE SEQUENCE</scope>
</reference>
<dbReference type="InterPro" id="IPR000626">
    <property type="entry name" value="Ubiquitin-like_dom"/>
</dbReference>
<reference evidence="12" key="3">
    <citation type="submission" date="2025-09" db="UniProtKB">
        <authorList>
            <consortium name="Ensembl"/>
        </authorList>
    </citation>
    <scope>IDENTIFICATION</scope>
</reference>
<dbReference type="RefSeq" id="XP_008323162.1">
    <property type="nucleotide sequence ID" value="XM_008324940.3"/>
</dbReference>
<accession>A0A3P8V3Z3</accession>
<dbReference type="FunCoup" id="A0A3P8V3Z3">
    <property type="interactions" value="874"/>
</dbReference>
<comment type="subunit">
    <text evidence="9">Interacts with sae2, ube2i, ranbp2, pias1 and pias2. Covalently attached to a number of proteins.</text>
</comment>
<dbReference type="FunFam" id="3.10.20.90:FF:000190">
    <property type="entry name" value="Small ubiquitin-related modifier"/>
    <property type="match status" value="1"/>
</dbReference>
<feature type="domain" description="Ubiquitin-like" evidence="11">
    <location>
        <begin position="20"/>
        <end position="97"/>
    </location>
</feature>
<dbReference type="Ensembl" id="ENSCSET00000008926.1">
    <property type="protein sequence ID" value="ENSCSEP00000008829.1"/>
    <property type="gene ID" value="ENSCSEG00000005654.1"/>
</dbReference>